<dbReference type="AlphaFoldDB" id="A0AAV8RPA7"/>
<feature type="region of interest" description="Disordered" evidence="1">
    <location>
        <begin position="1"/>
        <end position="28"/>
    </location>
</feature>
<protein>
    <submittedName>
        <fullName evidence="2">Uncharacterized protein</fullName>
    </submittedName>
</protein>
<gene>
    <name evidence="2" type="ORF">OPV22_004614</name>
</gene>
<proteinExistence type="predicted"/>
<organism evidence="2 3">
    <name type="scientific">Ensete ventricosum</name>
    <name type="common">Abyssinian banana</name>
    <name type="synonym">Musa ensete</name>
    <dbReference type="NCBI Taxonomy" id="4639"/>
    <lineage>
        <taxon>Eukaryota</taxon>
        <taxon>Viridiplantae</taxon>
        <taxon>Streptophyta</taxon>
        <taxon>Embryophyta</taxon>
        <taxon>Tracheophyta</taxon>
        <taxon>Spermatophyta</taxon>
        <taxon>Magnoliopsida</taxon>
        <taxon>Liliopsida</taxon>
        <taxon>Zingiberales</taxon>
        <taxon>Musaceae</taxon>
        <taxon>Ensete</taxon>
    </lineage>
</organism>
<dbReference type="Proteomes" id="UP001222027">
    <property type="component" value="Unassembled WGS sequence"/>
</dbReference>
<evidence type="ECO:0000313" key="2">
    <source>
        <dbReference type="EMBL" id="KAJ8503728.1"/>
    </source>
</evidence>
<sequence length="84" mass="9646">MFLPQFLVPPTTTLPPSPLSEPPSLPRPRGWRRAVAERGFKIEIAFEWRLANIVRCRLLRGALHRSTAHQGFSRRCQSTPKVQE</sequence>
<reference evidence="2 3" key="1">
    <citation type="submission" date="2022-12" db="EMBL/GenBank/DDBJ databases">
        <title>Chromosome-scale assembly of the Ensete ventricosum genome.</title>
        <authorList>
            <person name="Dussert Y."/>
            <person name="Stocks J."/>
            <person name="Wendawek A."/>
            <person name="Woldeyes F."/>
            <person name="Nichols R.A."/>
            <person name="Borrell J.S."/>
        </authorList>
    </citation>
    <scope>NUCLEOTIDE SEQUENCE [LARGE SCALE GENOMIC DNA]</scope>
    <source>
        <strain evidence="3">cv. Maze</strain>
        <tissue evidence="2">Seeds</tissue>
    </source>
</reference>
<feature type="compositionally biased region" description="Pro residues" evidence="1">
    <location>
        <begin position="12"/>
        <end position="26"/>
    </location>
</feature>
<dbReference type="EMBL" id="JAQQAF010000002">
    <property type="protein sequence ID" value="KAJ8503728.1"/>
    <property type="molecule type" value="Genomic_DNA"/>
</dbReference>
<evidence type="ECO:0000256" key="1">
    <source>
        <dbReference type="SAM" id="MobiDB-lite"/>
    </source>
</evidence>
<name>A0AAV8RPA7_ENSVE</name>
<evidence type="ECO:0000313" key="3">
    <source>
        <dbReference type="Proteomes" id="UP001222027"/>
    </source>
</evidence>
<accession>A0AAV8RPA7</accession>
<keyword evidence="3" id="KW-1185">Reference proteome</keyword>
<comment type="caution">
    <text evidence="2">The sequence shown here is derived from an EMBL/GenBank/DDBJ whole genome shotgun (WGS) entry which is preliminary data.</text>
</comment>